<evidence type="ECO:0000313" key="1">
    <source>
        <dbReference type="EMBL" id="PYH76786.1"/>
    </source>
</evidence>
<proteinExistence type="predicted"/>
<accession>A0A319BT53</accession>
<organism evidence="1 2">
    <name type="scientific">Aspergillus uvarum CBS 121591</name>
    <dbReference type="NCBI Taxonomy" id="1448315"/>
    <lineage>
        <taxon>Eukaryota</taxon>
        <taxon>Fungi</taxon>
        <taxon>Dikarya</taxon>
        <taxon>Ascomycota</taxon>
        <taxon>Pezizomycotina</taxon>
        <taxon>Eurotiomycetes</taxon>
        <taxon>Eurotiomycetidae</taxon>
        <taxon>Eurotiales</taxon>
        <taxon>Aspergillaceae</taxon>
        <taxon>Aspergillus</taxon>
        <taxon>Aspergillus subgen. Circumdati</taxon>
    </lineage>
</organism>
<reference evidence="1 2" key="1">
    <citation type="submission" date="2016-12" db="EMBL/GenBank/DDBJ databases">
        <title>The genomes of Aspergillus section Nigri reveals drivers in fungal speciation.</title>
        <authorList>
            <consortium name="DOE Joint Genome Institute"/>
            <person name="Vesth T.C."/>
            <person name="Nybo J."/>
            <person name="Theobald S."/>
            <person name="Brandl J."/>
            <person name="Frisvad J.C."/>
            <person name="Nielsen K.F."/>
            <person name="Lyhne E.K."/>
            <person name="Kogle M.E."/>
            <person name="Kuo A."/>
            <person name="Riley R."/>
            <person name="Clum A."/>
            <person name="Nolan M."/>
            <person name="Lipzen A."/>
            <person name="Salamov A."/>
            <person name="Henrissat B."/>
            <person name="Wiebenga A."/>
            <person name="De Vries R.P."/>
            <person name="Grigoriev I.V."/>
            <person name="Mortensen U.H."/>
            <person name="Andersen M.R."/>
            <person name="Baker S.E."/>
        </authorList>
    </citation>
    <scope>NUCLEOTIDE SEQUENCE [LARGE SCALE GENOMIC DNA]</scope>
    <source>
        <strain evidence="1 2">CBS 121591</strain>
    </source>
</reference>
<sequence>MSPFGSSERDSLYSMLRSMLSFRLEGRPSAQPVLESEWMAKWALPEYEKLRSTHNKRKALLRLSYALHFRLCMPWPKSGLASTRMWQKNMHMQTPQTEQKSAFLQVLEEILFGRSIRQVVLF</sequence>
<dbReference type="GeneID" id="37133296"/>
<dbReference type="VEuPathDB" id="FungiDB:BO82DRAFT_195199"/>
<dbReference type="EMBL" id="KZ821751">
    <property type="protein sequence ID" value="PYH76786.1"/>
    <property type="molecule type" value="Genomic_DNA"/>
</dbReference>
<dbReference type="RefSeq" id="XP_025486986.1">
    <property type="nucleotide sequence ID" value="XM_025630555.1"/>
</dbReference>
<dbReference type="OrthoDB" id="5979581at2759"/>
<dbReference type="STRING" id="1448315.A0A319BT53"/>
<gene>
    <name evidence="1" type="ORF">BO82DRAFT_195199</name>
</gene>
<protein>
    <submittedName>
        <fullName evidence="1">Uncharacterized protein</fullName>
    </submittedName>
</protein>
<keyword evidence="2" id="KW-1185">Reference proteome</keyword>
<name>A0A319BT53_9EURO</name>
<dbReference type="Proteomes" id="UP000248340">
    <property type="component" value="Unassembled WGS sequence"/>
</dbReference>
<evidence type="ECO:0000313" key="2">
    <source>
        <dbReference type="Proteomes" id="UP000248340"/>
    </source>
</evidence>
<dbReference type="AlphaFoldDB" id="A0A319BT53"/>